<evidence type="ECO:0000256" key="1">
    <source>
        <dbReference type="ARBA" id="ARBA00004651"/>
    </source>
</evidence>
<feature type="transmembrane region" description="Helical" evidence="6">
    <location>
        <begin position="20"/>
        <end position="41"/>
    </location>
</feature>
<feature type="transmembrane region" description="Helical" evidence="6">
    <location>
        <begin position="399"/>
        <end position="418"/>
    </location>
</feature>
<feature type="transmembrane region" description="Helical" evidence="6">
    <location>
        <begin position="230"/>
        <end position="253"/>
    </location>
</feature>
<keyword evidence="3 6" id="KW-0812">Transmembrane</keyword>
<dbReference type="Proteomes" id="UP000192422">
    <property type="component" value="Chromosome"/>
</dbReference>
<sequence>MKLYEKLQVPILRDALGIGLVKLLAIPAALAVAIILARTLGPSDYGIYAFALSLTNLFALLLTGGLAQLVTREVAFALHGEERSLLKGVIEVATGWGLSSSVLAIFIAWITLTFFFPEIEETRRVVLLTGFLALPILALSPVWAGTLRGYGLGAKSQFPGLLLMPLTQLATVSVLLWVDWLTAQTAMLAFAFANGVVAVVGLSLMRRTISGALRNTVAQYRLATWAKSSVTFTGIAMIMYVSTQVGVLLLGFVSSSADVGAYQIADRGAQLVILPTAIIELVLAPHVARHFKAGEEDRMRRLFRISRLASGGMTLFLALPMVFMGAPIIRVAFGEDYVGMAVHPLAIISSALVVRALLGPTTTFLSMTGNERSTLAAQGLALVVNVILTLILAPRLGATGAAIASATGILLWSGLLGIQTWRKLGIRVLWPFGY</sequence>
<dbReference type="PANTHER" id="PTHR30250:SF11">
    <property type="entry name" value="O-ANTIGEN TRANSPORTER-RELATED"/>
    <property type="match status" value="1"/>
</dbReference>
<keyword evidence="2" id="KW-1003">Cell membrane</keyword>
<proteinExistence type="predicted"/>
<evidence type="ECO:0000313" key="8">
    <source>
        <dbReference type="Proteomes" id="UP000192422"/>
    </source>
</evidence>
<evidence type="ECO:0000313" key="7">
    <source>
        <dbReference type="EMBL" id="QPZ90009.1"/>
    </source>
</evidence>
<dbReference type="InterPro" id="IPR050833">
    <property type="entry name" value="Poly_Biosynth_Transport"/>
</dbReference>
<keyword evidence="4 6" id="KW-1133">Transmembrane helix</keyword>
<dbReference type="PANTHER" id="PTHR30250">
    <property type="entry name" value="PST FAMILY PREDICTED COLANIC ACID TRANSPORTER"/>
    <property type="match status" value="1"/>
</dbReference>
<dbReference type="InterPro" id="IPR002797">
    <property type="entry name" value="Polysacc_synth"/>
</dbReference>
<protein>
    <submittedName>
        <fullName evidence="7">Oligosaccharide flippase family protein</fullName>
    </submittedName>
</protein>
<keyword evidence="5 6" id="KW-0472">Membrane</keyword>
<evidence type="ECO:0000256" key="5">
    <source>
        <dbReference type="ARBA" id="ARBA00023136"/>
    </source>
</evidence>
<gene>
    <name evidence="7" type="ORF">AKL02_003300</name>
</gene>
<feature type="transmembrane region" description="Helical" evidence="6">
    <location>
        <begin position="88"/>
        <end position="112"/>
    </location>
</feature>
<dbReference type="Pfam" id="PF01943">
    <property type="entry name" value="Polysacc_synt"/>
    <property type="match status" value="1"/>
</dbReference>
<keyword evidence="8" id="KW-1185">Reference proteome</keyword>
<evidence type="ECO:0000256" key="2">
    <source>
        <dbReference type="ARBA" id="ARBA00022475"/>
    </source>
</evidence>
<evidence type="ECO:0000256" key="6">
    <source>
        <dbReference type="SAM" id="Phobius"/>
    </source>
</evidence>
<reference evidence="7 8" key="1">
    <citation type="submission" date="2020-05" db="EMBL/GenBank/DDBJ databases">
        <title>Thioclava electrotropha strain Elox9 finished genome.</title>
        <authorList>
            <person name="Rowe A.R."/>
            <person name="Wilbanks E.G."/>
        </authorList>
    </citation>
    <scope>NUCLEOTIDE SEQUENCE [LARGE SCALE GENOMIC DNA]</scope>
    <source>
        <strain evidence="7 8">Elox9</strain>
    </source>
</reference>
<feature type="transmembrane region" description="Helical" evidence="6">
    <location>
        <begin position="124"/>
        <end position="146"/>
    </location>
</feature>
<comment type="subcellular location">
    <subcellularLocation>
        <location evidence="1">Cell membrane</location>
        <topology evidence="1">Multi-pass membrane protein</topology>
    </subcellularLocation>
</comment>
<dbReference type="EMBL" id="CP053562">
    <property type="protein sequence ID" value="QPZ90009.1"/>
    <property type="molecule type" value="Genomic_DNA"/>
</dbReference>
<evidence type="ECO:0000256" key="4">
    <source>
        <dbReference type="ARBA" id="ARBA00022989"/>
    </source>
</evidence>
<organism evidence="7 8">
    <name type="scientific">Thioclava electrotropha</name>
    <dbReference type="NCBI Taxonomy" id="1549850"/>
    <lineage>
        <taxon>Bacteria</taxon>
        <taxon>Pseudomonadati</taxon>
        <taxon>Pseudomonadota</taxon>
        <taxon>Alphaproteobacteria</taxon>
        <taxon>Rhodobacterales</taxon>
        <taxon>Paracoccaceae</taxon>
        <taxon>Thioclava</taxon>
    </lineage>
</organism>
<accession>A0ABX6YQC2</accession>
<feature type="transmembrane region" description="Helical" evidence="6">
    <location>
        <begin position="47"/>
        <end position="67"/>
    </location>
</feature>
<feature type="transmembrane region" description="Helical" evidence="6">
    <location>
        <begin position="308"/>
        <end position="333"/>
    </location>
</feature>
<dbReference type="RefSeq" id="WP_165757065.1">
    <property type="nucleotide sequence ID" value="NZ_CP053562.1"/>
</dbReference>
<feature type="transmembrane region" description="Helical" evidence="6">
    <location>
        <begin position="184"/>
        <end position="205"/>
    </location>
</feature>
<name>A0ABX6YQC2_9RHOB</name>
<feature type="transmembrane region" description="Helical" evidence="6">
    <location>
        <begin position="345"/>
        <end position="367"/>
    </location>
</feature>
<feature type="transmembrane region" description="Helical" evidence="6">
    <location>
        <begin position="268"/>
        <end position="288"/>
    </location>
</feature>
<evidence type="ECO:0000256" key="3">
    <source>
        <dbReference type="ARBA" id="ARBA00022692"/>
    </source>
</evidence>
<feature type="transmembrane region" description="Helical" evidence="6">
    <location>
        <begin position="374"/>
        <end position="393"/>
    </location>
</feature>